<protein>
    <submittedName>
        <fullName evidence="1">Uncharacterized protein</fullName>
    </submittedName>
</protein>
<accession>A0AAQ3XHG6</accession>
<dbReference type="Proteomes" id="UP001341281">
    <property type="component" value="Chromosome 10"/>
</dbReference>
<sequence length="78" mass="8619">MHNDTIHLGHPLHLSYRNRTTAYNFLINKSRSKHTGLKIFWIKSQLLSGPFGGKATGMKAPQNLFALGPGTTSVNQSI</sequence>
<dbReference type="AlphaFoldDB" id="A0AAQ3XHG6"/>
<reference evidence="1 2" key="1">
    <citation type="submission" date="2024-02" db="EMBL/GenBank/DDBJ databases">
        <title>High-quality chromosome-scale genome assembly of Pensacola bahiagrass (Paspalum notatum Flugge var. saurae).</title>
        <authorList>
            <person name="Vega J.M."/>
            <person name="Podio M."/>
            <person name="Orjuela J."/>
            <person name="Siena L.A."/>
            <person name="Pessino S.C."/>
            <person name="Combes M.C."/>
            <person name="Mariac C."/>
            <person name="Albertini E."/>
            <person name="Pupilli F."/>
            <person name="Ortiz J.P.A."/>
            <person name="Leblanc O."/>
        </authorList>
    </citation>
    <scope>NUCLEOTIDE SEQUENCE [LARGE SCALE GENOMIC DNA]</scope>
    <source>
        <strain evidence="1">R1</strain>
        <tissue evidence="1">Leaf</tissue>
    </source>
</reference>
<evidence type="ECO:0000313" key="1">
    <source>
        <dbReference type="EMBL" id="WVZ98051.1"/>
    </source>
</evidence>
<gene>
    <name evidence="1" type="ORF">U9M48_043534</name>
</gene>
<name>A0AAQ3XHG6_PASNO</name>
<organism evidence="1 2">
    <name type="scientific">Paspalum notatum var. saurae</name>
    <dbReference type="NCBI Taxonomy" id="547442"/>
    <lineage>
        <taxon>Eukaryota</taxon>
        <taxon>Viridiplantae</taxon>
        <taxon>Streptophyta</taxon>
        <taxon>Embryophyta</taxon>
        <taxon>Tracheophyta</taxon>
        <taxon>Spermatophyta</taxon>
        <taxon>Magnoliopsida</taxon>
        <taxon>Liliopsida</taxon>
        <taxon>Poales</taxon>
        <taxon>Poaceae</taxon>
        <taxon>PACMAD clade</taxon>
        <taxon>Panicoideae</taxon>
        <taxon>Andropogonodae</taxon>
        <taxon>Paspaleae</taxon>
        <taxon>Paspalinae</taxon>
        <taxon>Paspalum</taxon>
    </lineage>
</organism>
<proteinExistence type="predicted"/>
<keyword evidence="2" id="KW-1185">Reference proteome</keyword>
<dbReference type="EMBL" id="CP144754">
    <property type="protein sequence ID" value="WVZ98051.1"/>
    <property type="molecule type" value="Genomic_DNA"/>
</dbReference>
<evidence type="ECO:0000313" key="2">
    <source>
        <dbReference type="Proteomes" id="UP001341281"/>
    </source>
</evidence>